<evidence type="ECO:0000313" key="3">
    <source>
        <dbReference type="Proteomes" id="UP001438707"/>
    </source>
</evidence>
<protein>
    <recommendedName>
        <fullName evidence="4">HMG box domain-containing protein</fullName>
    </recommendedName>
</protein>
<dbReference type="AlphaFoldDB" id="A0AAW1QIJ7"/>
<feature type="compositionally biased region" description="Acidic residues" evidence="1">
    <location>
        <begin position="79"/>
        <end position="88"/>
    </location>
</feature>
<feature type="compositionally biased region" description="Basic and acidic residues" evidence="1">
    <location>
        <begin position="128"/>
        <end position="143"/>
    </location>
</feature>
<sequence>MAEAQNETPEVPDAPEVAADQPAEDVELDKGAQALELLDFVVSESASFHRRLAEGIKRFKRTGGLPVLRGAALQKANDEFEGQVDGTEDPEKPKAKRRRKGDKQKRKRAPSYFNMFVADQVEIINDNRKAQAEQDVKDGKEPDGINQTKATFREAVAVWSGLPEAEKDAYKQKKSKQMIAAGLVPPPTESSQKPKREGSAAAPVSEAKTAAAAPATEAAPATAPAAAPAAAPATANAKPTPAGSESPTAAEAVSHAPEANPDASPAPDAERKKKKKKKRKSEQVEPASSMQTDGQPLTEKKKKKKRKHHDNPEEGAGPSAP</sequence>
<name>A0AAW1QIJ7_9CHLO</name>
<evidence type="ECO:0008006" key="4">
    <source>
        <dbReference type="Google" id="ProtNLM"/>
    </source>
</evidence>
<keyword evidence="3" id="KW-1185">Reference proteome</keyword>
<feature type="region of interest" description="Disordered" evidence="1">
    <location>
        <begin position="1"/>
        <end position="28"/>
    </location>
</feature>
<feature type="compositionally biased region" description="Polar residues" evidence="1">
    <location>
        <begin position="286"/>
        <end position="295"/>
    </location>
</feature>
<feature type="region of interest" description="Disordered" evidence="1">
    <location>
        <begin position="128"/>
        <end position="149"/>
    </location>
</feature>
<gene>
    <name evidence="2" type="ORF">WJX74_000653</name>
</gene>
<dbReference type="Gene3D" id="1.10.30.10">
    <property type="entry name" value="High mobility group box domain"/>
    <property type="match status" value="1"/>
</dbReference>
<proteinExistence type="predicted"/>
<evidence type="ECO:0000256" key="1">
    <source>
        <dbReference type="SAM" id="MobiDB-lite"/>
    </source>
</evidence>
<feature type="compositionally biased region" description="Basic residues" evidence="1">
    <location>
        <begin position="94"/>
        <end position="109"/>
    </location>
</feature>
<feature type="compositionally biased region" description="Low complexity" evidence="1">
    <location>
        <begin position="200"/>
        <end position="242"/>
    </location>
</feature>
<feature type="region of interest" description="Disordered" evidence="1">
    <location>
        <begin position="167"/>
        <end position="321"/>
    </location>
</feature>
<reference evidence="2 3" key="1">
    <citation type="journal article" date="2024" name="Nat. Commun.">
        <title>Phylogenomics reveals the evolutionary origins of lichenization in chlorophyte algae.</title>
        <authorList>
            <person name="Puginier C."/>
            <person name="Libourel C."/>
            <person name="Otte J."/>
            <person name="Skaloud P."/>
            <person name="Haon M."/>
            <person name="Grisel S."/>
            <person name="Petersen M."/>
            <person name="Berrin J.G."/>
            <person name="Delaux P.M."/>
            <person name="Dal Grande F."/>
            <person name="Keller J."/>
        </authorList>
    </citation>
    <scope>NUCLEOTIDE SEQUENCE [LARGE SCALE GENOMIC DNA]</scope>
    <source>
        <strain evidence="2 3">SAG 2145</strain>
    </source>
</reference>
<dbReference type="InterPro" id="IPR036910">
    <property type="entry name" value="HMG_box_dom_sf"/>
</dbReference>
<feature type="compositionally biased region" description="Basic residues" evidence="1">
    <location>
        <begin position="300"/>
        <end position="309"/>
    </location>
</feature>
<comment type="caution">
    <text evidence="2">The sequence shown here is derived from an EMBL/GenBank/DDBJ whole genome shotgun (WGS) entry which is preliminary data.</text>
</comment>
<organism evidence="2 3">
    <name type="scientific">Apatococcus lobatus</name>
    <dbReference type="NCBI Taxonomy" id="904363"/>
    <lineage>
        <taxon>Eukaryota</taxon>
        <taxon>Viridiplantae</taxon>
        <taxon>Chlorophyta</taxon>
        <taxon>core chlorophytes</taxon>
        <taxon>Trebouxiophyceae</taxon>
        <taxon>Chlorellales</taxon>
        <taxon>Chlorellaceae</taxon>
        <taxon>Apatococcus</taxon>
    </lineage>
</organism>
<dbReference type="Proteomes" id="UP001438707">
    <property type="component" value="Unassembled WGS sequence"/>
</dbReference>
<feature type="region of interest" description="Disordered" evidence="1">
    <location>
        <begin position="76"/>
        <end position="111"/>
    </location>
</feature>
<accession>A0AAW1QIJ7</accession>
<dbReference type="EMBL" id="JALJOS010000040">
    <property type="protein sequence ID" value="KAK9821147.1"/>
    <property type="molecule type" value="Genomic_DNA"/>
</dbReference>
<evidence type="ECO:0000313" key="2">
    <source>
        <dbReference type="EMBL" id="KAK9821147.1"/>
    </source>
</evidence>